<organism evidence="1 2">
    <name type="scientific">Araneus ventricosus</name>
    <name type="common">Orbweaver spider</name>
    <name type="synonym">Epeira ventricosa</name>
    <dbReference type="NCBI Taxonomy" id="182803"/>
    <lineage>
        <taxon>Eukaryota</taxon>
        <taxon>Metazoa</taxon>
        <taxon>Ecdysozoa</taxon>
        <taxon>Arthropoda</taxon>
        <taxon>Chelicerata</taxon>
        <taxon>Arachnida</taxon>
        <taxon>Araneae</taxon>
        <taxon>Araneomorphae</taxon>
        <taxon>Entelegynae</taxon>
        <taxon>Araneoidea</taxon>
        <taxon>Araneidae</taxon>
        <taxon>Araneus</taxon>
    </lineage>
</organism>
<keyword evidence="2" id="KW-1185">Reference proteome</keyword>
<protein>
    <submittedName>
        <fullName evidence="1">Uncharacterized protein</fullName>
    </submittedName>
</protein>
<comment type="caution">
    <text evidence="1">The sequence shown here is derived from an EMBL/GenBank/DDBJ whole genome shotgun (WGS) entry which is preliminary data.</text>
</comment>
<sequence length="163" mass="18729">MIGRSKEVDWTETSVQFLRTVVIAYASWVDITTAINPKKKGLGYRSILFHCFRKAYYRERDLFFSPTLSGGPNFLPFKGLTCHRASWQPRQSATGSTSIFSLRSVVEFPMRSASRPPVGERSARPVQPASYRRDWKGQQHLIPREKGNRSTEYHMPIASVVYR</sequence>
<dbReference type="Proteomes" id="UP000499080">
    <property type="component" value="Unassembled WGS sequence"/>
</dbReference>
<name>A0A4Y2PKM4_ARAVE</name>
<accession>A0A4Y2PKM4</accession>
<gene>
    <name evidence="1" type="ORF">AVEN_248938_1</name>
</gene>
<reference evidence="1 2" key="1">
    <citation type="journal article" date="2019" name="Sci. Rep.">
        <title>Orb-weaving spider Araneus ventricosus genome elucidates the spidroin gene catalogue.</title>
        <authorList>
            <person name="Kono N."/>
            <person name="Nakamura H."/>
            <person name="Ohtoshi R."/>
            <person name="Moran D.A.P."/>
            <person name="Shinohara A."/>
            <person name="Yoshida Y."/>
            <person name="Fujiwara M."/>
            <person name="Mori M."/>
            <person name="Tomita M."/>
            <person name="Arakawa K."/>
        </authorList>
    </citation>
    <scope>NUCLEOTIDE SEQUENCE [LARGE SCALE GENOMIC DNA]</scope>
</reference>
<evidence type="ECO:0000313" key="1">
    <source>
        <dbReference type="EMBL" id="GBN51060.1"/>
    </source>
</evidence>
<proteinExistence type="predicted"/>
<dbReference type="EMBL" id="BGPR01011390">
    <property type="protein sequence ID" value="GBN51060.1"/>
    <property type="molecule type" value="Genomic_DNA"/>
</dbReference>
<evidence type="ECO:0000313" key="2">
    <source>
        <dbReference type="Proteomes" id="UP000499080"/>
    </source>
</evidence>
<dbReference type="AlphaFoldDB" id="A0A4Y2PKM4"/>